<dbReference type="AlphaFoldDB" id="A0AAD7EHE7"/>
<evidence type="ECO:0000256" key="1">
    <source>
        <dbReference type="ARBA" id="ARBA00004141"/>
    </source>
</evidence>
<dbReference type="InterPro" id="IPR007568">
    <property type="entry name" value="RTA1"/>
</dbReference>
<comment type="subcellular location">
    <subcellularLocation>
        <location evidence="1">Membrane</location>
        <topology evidence="1">Multi-pass membrane protein</topology>
    </subcellularLocation>
</comment>
<comment type="caution">
    <text evidence="6">The sequence shown here is derived from an EMBL/GenBank/DDBJ whole genome shotgun (WGS) entry which is preliminary data.</text>
</comment>
<dbReference type="EMBL" id="JARIHO010000043">
    <property type="protein sequence ID" value="KAJ7325883.1"/>
    <property type="molecule type" value="Genomic_DNA"/>
</dbReference>
<evidence type="ECO:0000313" key="6">
    <source>
        <dbReference type="EMBL" id="KAJ7325883.1"/>
    </source>
</evidence>
<feature type="transmembrane region" description="Helical" evidence="5">
    <location>
        <begin position="50"/>
        <end position="69"/>
    </location>
</feature>
<evidence type="ECO:0000256" key="5">
    <source>
        <dbReference type="SAM" id="Phobius"/>
    </source>
</evidence>
<gene>
    <name evidence="6" type="ORF">DFH08DRAFT_916926</name>
</gene>
<organism evidence="6 7">
    <name type="scientific">Mycena albidolilacea</name>
    <dbReference type="NCBI Taxonomy" id="1033008"/>
    <lineage>
        <taxon>Eukaryota</taxon>
        <taxon>Fungi</taxon>
        <taxon>Dikarya</taxon>
        <taxon>Basidiomycota</taxon>
        <taxon>Agaricomycotina</taxon>
        <taxon>Agaricomycetes</taxon>
        <taxon>Agaricomycetidae</taxon>
        <taxon>Agaricales</taxon>
        <taxon>Marasmiineae</taxon>
        <taxon>Mycenaceae</taxon>
        <taxon>Mycena</taxon>
    </lineage>
</organism>
<reference evidence="6" key="1">
    <citation type="submission" date="2023-03" db="EMBL/GenBank/DDBJ databases">
        <title>Massive genome expansion in bonnet fungi (Mycena s.s.) driven by repeated elements and novel gene families across ecological guilds.</title>
        <authorList>
            <consortium name="Lawrence Berkeley National Laboratory"/>
            <person name="Harder C.B."/>
            <person name="Miyauchi S."/>
            <person name="Viragh M."/>
            <person name="Kuo A."/>
            <person name="Thoen E."/>
            <person name="Andreopoulos B."/>
            <person name="Lu D."/>
            <person name="Skrede I."/>
            <person name="Drula E."/>
            <person name="Henrissat B."/>
            <person name="Morin E."/>
            <person name="Kohler A."/>
            <person name="Barry K."/>
            <person name="LaButti K."/>
            <person name="Morin E."/>
            <person name="Salamov A."/>
            <person name="Lipzen A."/>
            <person name="Mereny Z."/>
            <person name="Hegedus B."/>
            <person name="Baldrian P."/>
            <person name="Stursova M."/>
            <person name="Weitz H."/>
            <person name="Taylor A."/>
            <person name="Grigoriev I.V."/>
            <person name="Nagy L.G."/>
            <person name="Martin F."/>
            <person name="Kauserud H."/>
        </authorList>
    </citation>
    <scope>NUCLEOTIDE SEQUENCE</scope>
    <source>
        <strain evidence="6">CBHHK002</strain>
    </source>
</reference>
<dbReference type="Pfam" id="PF04479">
    <property type="entry name" value="RTA1"/>
    <property type="match status" value="1"/>
</dbReference>
<keyword evidence="3 5" id="KW-1133">Transmembrane helix</keyword>
<dbReference type="Proteomes" id="UP001218218">
    <property type="component" value="Unassembled WGS sequence"/>
</dbReference>
<proteinExistence type="predicted"/>
<protein>
    <submittedName>
        <fullName evidence="6">RTA1 like protein-domain-containing protein</fullName>
    </submittedName>
</protein>
<accession>A0AAD7EHE7</accession>
<sequence length="289" mass="31681">MTHSGAAAGTVHNPYHYTPTRWICITFVSLFGISTFLHIVQAIIYRTWYMLPTAALCGILEIVGWLSRLKSSKSPQKLLPYEIRTMTAMIIGPTPLLAANFLTLGKVIDVLGSRYSRVPPKIYSMVFLGCDLVALVVQAVGGALASIAVGKKKNPDNLVSITVYVCLAAEFIVRYTANRPVPSRGDTSTTRGVLTPRRKLLLVAIALNTLCLFARAIYRTIKLKNGFSGSIISTQWLFNVFDGAMIALAIFIVNFGHPGLLLQDTNDMPDRERDTNCSSDVRLKLIGST</sequence>
<feature type="transmembrane region" description="Helical" evidence="5">
    <location>
        <begin position="230"/>
        <end position="253"/>
    </location>
</feature>
<dbReference type="PANTHER" id="PTHR31465">
    <property type="entry name" value="PROTEIN RTA1-RELATED"/>
    <property type="match status" value="1"/>
</dbReference>
<keyword evidence="7" id="KW-1185">Reference proteome</keyword>
<dbReference type="PANTHER" id="PTHR31465:SF9">
    <property type="entry name" value="SPHINGOID LONG-CHAIN BASE TRANSPORTER RSB1"/>
    <property type="match status" value="1"/>
</dbReference>
<evidence type="ECO:0000256" key="4">
    <source>
        <dbReference type="ARBA" id="ARBA00023136"/>
    </source>
</evidence>
<evidence type="ECO:0000313" key="7">
    <source>
        <dbReference type="Proteomes" id="UP001218218"/>
    </source>
</evidence>
<feature type="transmembrane region" description="Helical" evidence="5">
    <location>
        <begin position="200"/>
        <end position="218"/>
    </location>
</feature>
<evidence type="ECO:0000256" key="3">
    <source>
        <dbReference type="ARBA" id="ARBA00022989"/>
    </source>
</evidence>
<dbReference type="GO" id="GO:0005886">
    <property type="term" value="C:plasma membrane"/>
    <property type="evidence" value="ECO:0007669"/>
    <property type="project" value="TreeGrafter"/>
</dbReference>
<keyword evidence="4 5" id="KW-0472">Membrane</keyword>
<name>A0AAD7EHE7_9AGAR</name>
<evidence type="ECO:0000256" key="2">
    <source>
        <dbReference type="ARBA" id="ARBA00022692"/>
    </source>
</evidence>
<keyword evidence="2 5" id="KW-0812">Transmembrane</keyword>
<feature type="transmembrane region" description="Helical" evidence="5">
    <location>
        <begin position="122"/>
        <end position="145"/>
    </location>
</feature>
<feature type="transmembrane region" description="Helical" evidence="5">
    <location>
        <begin position="81"/>
        <end position="102"/>
    </location>
</feature>
<feature type="transmembrane region" description="Helical" evidence="5">
    <location>
        <begin position="22"/>
        <end position="44"/>
    </location>
</feature>
<dbReference type="GO" id="GO:0000324">
    <property type="term" value="C:fungal-type vacuole"/>
    <property type="evidence" value="ECO:0007669"/>
    <property type="project" value="TreeGrafter"/>
</dbReference>